<keyword evidence="4" id="KW-1185">Reference proteome</keyword>
<keyword evidence="2" id="KW-0472">Membrane</keyword>
<evidence type="ECO:0000313" key="4">
    <source>
        <dbReference type="Proteomes" id="UP000298781"/>
    </source>
</evidence>
<feature type="compositionally biased region" description="Low complexity" evidence="1">
    <location>
        <begin position="8"/>
        <end position="21"/>
    </location>
</feature>
<evidence type="ECO:0000256" key="2">
    <source>
        <dbReference type="SAM" id="Phobius"/>
    </source>
</evidence>
<evidence type="ECO:0000256" key="1">
    <source>
        <dbReference type="SAM" id="MobiDB-lite"/>
    </source>
</evidence>
<proteinExistence type="predicted"/>
<dbReference type="EMBL" id="CP039690">
    <property type="protein sequence ID" value="QCI64567.1"/>
    <property type="molecule type" value="Genomic_DNA"/>
</dbReference>
<dbReference type="AlphaFoldDB" id="A0A4D7B8Z9"/>
<dbReference type="RefSeq" id="WP_136960020.1">
    <property type="nucleotide sequence ID" value="NZ_CP039690.1"/>
</dbReference>
<protein>
    <submittedName>
        <fullName evidence="3">Uncharacterized protein</fullName>
    </submittedName>
</protein>
<dbReference type="Proteomes" id="UP000298781">
    <property type="component" value="Chromosome"/>
</dbReference>
<sequence length="286" mass="29815">MAQDQEKATAPGNGQAGNAAAGNEADVVMPARRLRALRHQPLGLLGYLGLGLIASVPIGALSVAAVAGSQPATETVEPRSNAPVWRASAARHGGFDLDAPRWRPLGLKISVLRRSDGVTRELFLFGEATGDQRHAAMAIDRGDTGSAPAEQDIGALVADLGLPARLRPNHQALDTKFGPLPTIDIAIDGPAGPKACLGFALRSAEARLRVVGWVCNAGPEIVSRADASCFIDRLVTIGAGDQALAGIFVRAELNRQPCGAIQPGVTAGASRPFQTDGQARLRLRRL</sequence>
<dbReference type="OrthoDB" id="8452157at2"/>
<reference evidence="3 4" key="1">
    <citation type="submission" date="2019-04" db="EMBL/GenBank/DDBJ databases">
        <title>Phreatobacter aquaticus sp. nov.</title>
        <authorList>
            <person name="Choi A."/>
        </authorList>
    </citation>
    <scope>NUCLEOTIDE SEQUENCE [LARGE SCALE GENOMIC DNA]</scope>
    <source>
        <strain evidence="3 4">KCTC 52518</strain>
    </source>
</reference>
<evidence type="ECO:0000313" key="3">
    <source>
        <dbReference type="EMBL" id="QCI64567.1"/>
    </source>
</evidence>
<dbReference type="KEGG" id="pstg:E8M01_10190"/>
<gene>
    <name evidence="3" type="ORF">E8M01_10190</name>
</gene>
<feature type="transmembrane region" description="Helical" evidence="2">
    <location>
        <begin position="42"/>
        <end position="67"/>
    </location>
</feature>
<name>A0A4D7B8Z9_9HYPH</name>
<feature type="region of interest" description="Disordered" evidence="1">
    <location>
        <begin position="1"/>
        <end position="21"/>
    </location>
</feature>
<organism evidence="3 4">
    <name type="scientific">Phreatobacter stygius</name>
    <dbReference type="NCBI Taxonomy" id="1940610"/>
    <lineage>
        <taxon>Bacteria</taxon>
        <taxon>Pseudomonadati</taxon>
        <taxon>Pseudomonadota</taxon>
        <taxon>Alphaproteobacteria</taxon>
        <taxon>Hyphomicrobiales</taxon>
        <taxon>Phreatobacteraceae</taxon>
        <taxon>Phreatobacter</taxon>
    </lineage>
</organism>
<accession>A0A4D7B8Z9</accession>
<keyword evidence="2" id="KW-0812">Transmembrane</keyword>
<keyword evidence="2" id="KW-1133">Transmembrane helix</keyword>